<evidence type="ECO:0000256" key="22">
    <source>
        <dbReference type="ARBA" id="ARBA00022833"/>
    </source>
</evidence>
<evidence type="ECO:0000256" key="25">
    <source>
        <dbReference type="ARBA" id="ARBA00023136"/>
    </source>
</evidence>
<evidence type="ECO:0000256" key="1">
    <source>
        <dbReference type="ARBA" id="ARBA00000707"/>
    </source>
</evidence>
<evidence type="ECO:0000256" key="12">
    <source>
        <dbReference type="ARBA" id="ARBA00022553"/>
    </source>
</evidence>
<dbReference type="AlphaFoldDB" id="A0A8U0UES0"/>
<evidence type="ECO:0000256" key="8">
    <source>
        <dbReference type="ARBA" id="ARBA00012759"/>
    </source>
</evidence>
<dbReference type="Pfam" id="PF00443">
    <property type="entry name" value="UCH"/>
    <property type="match status" value="1"/>
</dbReference>
<sequence length="889" mass="99935">MSSALWSQEKPSGGFREDWRFYMVVKECIVEKPPQKTLRIPRGSLGQACQERNSLGRTLPLSKGKRSLRVLDQTNVVLSLDERDVLELDEKLAELLFPITNCEERYALLCNKPRLERARDIDCGSKVRVQLRSGDEPLPGVVRFKGSLLPDRALSGVWFGVELLEEGRGQGFTEGSYQGRQLFRCEDECGVFVALDKLELWDDEEEELGELEVDHVILVEEEMDFHPLEINSRVLVQTREGPERGTIIFCDLLPGNESLGYYVGVDMDNPIGDWDGVIDGKLLCNFASLEHTRLVPICDVMPVGEDPAKSLTDTPPDFNETTPPTRAPPSASLSNDNKFHSLPFSLSRKTGPNGSMSHGPLSLSVQSVMGEQMQMPEPPSPTPPSPRPPSPPSSRGGGGVPGLEVGSLVEVKENPPLCGVIRWVGLPPGLPEPLAGLELEEECVGCTDGTFQGTRYFSCAPKKALFVKLKCCRPDSRFPSLHHSSNPIERCNSIAFGGYLSEVVHENTPPRTENDGLDIMVGKKKGIQGHYNSCYLDSTLFCLFSFSSVLDTVLLRPRSKTDVEYYRETQELLRTEIVNPLRIHGYVCATKVMKLRRILEKVEAASGFTSEEKDPEEFLNILFHHILRVDPLLKLRSAGQKVQDCYFYQIFMDKKDKVGVPTSQQLIEWSFINSDLKFAEAPSCLIIQMPRFGKDFKMFNKIFPSLELDITDLLEDTPRECRICGGLALYECRECYEDGDITAGKIKQFCEKCNTQVHLHPRRKAHRHGKLSVPKELQEGVWRQGSFPRQRMELFAVLCIETSHYVAFVKYGHQDSAWLFFDSMADRDGGQNGFNIPQVSPCPEVGAYLKMTPEELHALDPKSIQGQARRLLCDAYMCMYQSPTMSLYK</sequence>
<dbReference type="EC" id="3.4.19.12" evidence="8"/>
<evidence type="ECO:0000259" key="34">
    <source>
        <dbReference type="PROSITE" id="PS50245"/>
    </source>
</evidence>
<comment type="catalytic activity">
    <reaction evidence="1">
        <text>Thiol-dependent hydrolysis of ester, thioester, amide, peptide and isopeptide bonds formed by the C-terminal Gly of ubiquitin (a 76-residue protein attached to proteins as an intracellular targeting signal).</text>
        <dbReference type="EC" id="3.4.19.12"/>
    </reaction>
</comment>
<evidence type="ECO:0000256" key="11">
    <source>
        <dbReference type="ARBA" id="ARBA00022490"/>
    </source>
</evidence>
<evidence type="ECO:0000256" key="27">
    <source>
        <dbReference type="ARBA" id="ARBA00023273"/>
    </source>
</evidence>
<evidence type="ECO:0000256" key="15">
    <source>
        <dbReference type="ARBA" id="ARBA00022687"/>
    </source>
</evidence>
<dbReference type="Pfam" id="PF01302">
    <property type="entry name" value="CAP_GLY"/>
    <property type="match status" value="2"/>
</dbReference>
<evidence type="ECO:0000256" key="10">
    <source>
        <dbReference type="ARBA" id="ARBA00022475"/>
    </source>
</evidence>
<keyword evidence="15" id="KW-0879">Wnt signaling pathway</keyword>
<dbReference type="Proteomes" id="UP000808372">
    <property type="component" value="Chromosome 1"/>
</dbReference>
<comment type="subcellular location">
    <subcellularLocation>
        <location evidence="5">Cell membrane</location>
        <topology evidence="5">Peripheral membrane protein</topology>
        <orientation evidence="5">Cytoplasmic side</orientation>
    </subcellularLocation>
    <subcellularLocation>
        <location evidence="2">Cytoplasm</location>
        <location evidence="2">Cytoskeleton</location>
        <location evidence="2">Cilium basal body</location>
    </subcellularLocation>
    <subcellularLocation>
        <location evidence="4">Cytoplasm</location>
        <location evidence="4">Cytoskeleton</location>
        <location evidence="4">Microtubule organizing center</location>
        <location evidence="4">Centrosome</location>
    </subcellularLocation>
    <subcellularLocation>
        <location evidence="3">Cytoplasm</location>
        <location evidence="3">Cytoskeleton</location>
        <location evidence="3">Spindle</location>
    </subcellularLocation>
    <subcellularLocation>
        <location evidence="6">Cytoplasm</location>
        <location evidence="6">Perinuclear region</location>
    </subcellularLocation>
</comment>
<evidence type="ECO:0000313" key="35">
    <source>
        <dbReference type="Proteomes" id="UP000808372"/>
    </source>
</evidence>
<keyword evidence="13" id="KW-0399">Innate immunity</keyword>
<dbReference type="InterPro" id="IPR038765">
    <property type="entry name" value="Papain-like_cys_pep_sf"/>
</dbReference>
<reference evidence="36" key="1">
    <citation type="submission" date="2025-08" db="UniProtKB">
        <authorList>
            <consortium name="RefSeq"/>
        </authorList>
    </citation>
    <scope>IDENTIFICATION</scope>
    <source>
        <tissue evidence="36">White muscle</tissue>
    </source>
</reference>
<keyword evidence="14" id="KW-0645">Protease</keyword>
<dbReference type="FunFam" id="3.90.70.10:FF:000009">
    <property type="entry name" value="Putative ubiquitin carboxyl-terminal hydrolase CYLD"/>
    <property type="match status" value="1"/>
</dbReference>
<evidence type="ECO:0000256" key="14">
    <source>
        <dbReference type="ARBA" id="ARBA00022670"/>
    </source>
</evidence>
<evidence type="ECO:0000256" key="28">
    <source>
        <dbReference type="ARBA" id="ARBA00030882"/>
    </source>
</evidence>
<dbReference type="GeneID" id="120047954"/>
<evidence type="ECO:0000256" key="26">
    <source>
        <dbReference type="ARBA" id="ARBA00023212"/>
    </source>
</evidence>
<evidence type="ECO:0000256" key="3">
    <source>
        <dbReference type="ARBA" id="ARBA00004186"/>
    </source>
</evidence>
<evidence type="ECO:0000256" key="21">
    <source>
        <dbReference type="ARBA" id="ARBA00022807"/>
    </source>
</evidence>
<feature type="region of interest" description="Disordered" evidence="32">
    <location>
        <begin position="306"/>
        <end position="404"/>
    </location>
</feature>
<feature type="compositionally biased region" description="Low complexity" evidence="32">
    <location>
        <begin position="321"/>
        <end position="332"/>
    </location>
</feature>
<evidence type="ECO:0000256" key="4">
    <source>
        <dbReference type="ARBA" id="ARBA00004300"/>
    </source>
</evidence>
<dbReference type="InterPro" id="IPR018200">
    <property type="entry name" value="USP_CS"/>
</dbReference>
<keyword evidence="18" id="KW-0677">Repeat</keyword>
<feature type="domain" description="USP" evidence="33">
    <location>
        <begin position="525"/>
        <end position="883"/>
    </location>
</feature>
<dbReference type="GO" id="GO:0004843">
    <property type="term" value="F:cysteine-type deubiquitinase activity"/>
    <property type="evidence" value="ECO:0007669"/>
    <property type="project" value="UniProtKB-EC"/>
</dbReference>
<dbReference type="GO" id="GO:0006508">
    <property type="term" value="P:proteolysis"/>
    <property type="evidence" value="ECO:0007669"/>
    <property type="project" value="UniProtKB-KW"/>
</dbReference>
<evidence type="ECO:0000256" key="19">
    <source>
        <dbReference type="ARBA" id="ARBA00022786"/>
    </source>
</evidence>
<evidence type="ECO:0000256" key="31">
    <source>
        <dbReference type="ARBA" id="ARBA00046580"/>
    </source>
</evidence>
<name>A0A8U0UES0_SALNM</name>
<evidence type="ECO:0000256" key="17">
    <source>
        <dbReference type="ARBA" id="ARBA00022723"/>
    </source>
</evidence>
<dbReference type="RefSeq" id="XP_038849539.1">
    <property type="nucleotide sequence ID" value="XM_038993611.1"/>
</dbReference>
<evidence type="ECO:0000256" key="30">
    <source>
        <dbReference type="ARBA" id="ARBA00032487"/>
    </source>
</evidence>
<dbReference type="InterPro" id="IPR000938">
    <property type="entry name" value="CAP-Gly_domain"/>
</dbReference>
<keyword evidence="26" id="KW-0206">Cytoskeleton</keyword>
<keyword evidence="22" id="KW-0862">Zinc</keyword>
<proteinExistence type="inferred from homology"/>
<keyword evidence="35" id="KW-1185">Reference proteome</keyword>
<dbReference type="GO" id="GO:0016055">
    <property type="term" value="P:Wnt signaling pathway"/>
    <property type="evidence" value="ECO:0007669"/>
    <property type="project" value="UniProtKB-KW"/>
</dbReference>
<feature type="compositionally biased region" description="Polar residues" evidence="32">
    <location>
        <begin position="347"/>
        <end position="356"/>
    </location>
</feature>
<keyword evidence="19" id="KW-0833">Ubl conjugation pathway</keyword>
<keyword evidence="17" id="KW-0479">Metal-binding</keyword>
<feature type="domain" description="CAP-Gly" evidence="34">
    <location>
        <begin position="425"/>
        <end position="468"/>
    </location>
</feature>
<evidence type="ECO:0000256" key="6">
    <source>
        <dbReference type="ARBA" id="ARBA00004556"/>
    </source>
</evidence>
<evidence type="ECO:0000256" key="5">
    <source>
        <dbReference type="ARBA" id="ARBA00004413"/>
    </source>
</evidence>
<keyword evidence="24" id="KW-0391">Immunity</keyword>
<evidence type="ECO:0000256" key="24">
    <source>
        <dbReference type="ARBA" id="ARBA00022859"/>
    </source>
</evidence>
<feature type="compositionally biased region" description="Pro residues" evidence="32">
    <location>
        <begin position="376"/>
        <end position="392"/>
    </location>
</feature>
<dbReference type="CDD" id="cd02670">
    <property type="entry name" value="Peptidase_C19N"/>
    <property type="match status" value="1"/>
</dbReference>
<keyword evidence="10" id="KW-1003">Cell membrane</keyword>
<dbReference type="GO" id="GO:0005819">
    <property type="term" value="C:spindle"/>
    <property type="evidence" value="ECO:0007669"/>
    <property type="project" value="UniProtKB-SubCell"/>
</dbReference>
<dbReference type="GO" id="GO:0048471">
    <property type="term" value="C:perinuclear region of cytoplasm"/>
    <property type="evidence" value="ECO:0007669"/>
    <property type="project" value="UniProtKB-SubCell"/>
</dbReference>
<dbReference type="PROSITE" id="PS50235">
    <property type="entry name" value="USP_3"/>
    <property type="match status" value="1"/>
</dbReference>
<gene>
    <name evidence="36" type="primary">LOC120047954</name>
</gene>
<evidence type="ECO:0000256" key="7">
    <source>
        <dbReference type="ARBA" id="ARBA00009085"/>
    </source>
</evidence>
<dbReference type="InterPro" id="IPR001394">
    <property type="entry name" value="Peptidase_C19_UCH"/>
</dbReference>
<dbReference type="GO" id="GO:0045087">
    <property type="term" value="P:innate immune response"/>
    <property type="evidence" value="ECO:0007669"/>
    <property type="project" value="UniProtKB-KW"/>
</dbReference>
<comment type="similarity">
    <text evidence="7">Belongs to the peptidase C19 family.</text>
</comment>
<evidence type="ECO:0000256" key="20">
    <source>
        <dbReference type="ARBA" id="ARBA00022801"/>
    </source>
</evidence>
<dbReference type="GO" id="GO:0016579">
    <property type="term" value="P:protein deubiquitination"/>
    <property type="evidence" value="ECO:0007669"/>
    <property type="project" value="InterPro"/>
</dbReference>
<dbReference type="FunFam" id="2.30.30.190:FF:000006">
    <property type="entry name" value="Putative ubiquitin carboxyl-terminal hydrolase CYLD"/>
    <property type="match status" value="1"/>
</dbReference>
<dbReference type="GO" id="GO:0005874">
    <property type="term" value="C:microtubule"/>
    <property type="evidence" value="ECO:0007669"/>
    <property type="project" value="UniProtKB-KW"/>
</dbReference>
<dbReference type="FunFam" id="2.30.30.190:FF:000004">
    <property type="entry name" value="Putative ubiquitin carboxyl-terminal hydrolase CYLD"/>
    <property type="match status" value="1"/>
</dbReference>
<dbReference type="GO" id="GO:0046872">
    <property type="term" value="F:metal ion binding"/>
    <property type="evidence" value="ECO:0007669"/>
    <property type="project" value="UniProtKB-KW"/>
</dbReference>
<evidence type="ECO:0000256" key="32">
    <source>
        <dbReference type="SAM" id="MobiDB-lite"/>
    </source>
</evidence>
<keyword evidence="23" id="KW-0832">Ubl conjugation</keyword>
<dbReference type="PROSITE" id="PS00972">
    <property type="entry name" value="USP_1"/>
    <property type="match status" value="1"/>
</dbReference>
<evidence type="ECO:0000256" key="16">
    <source>
        <dbReference type="ARBA" id="ARBA00022701"/>
    </source>
</evidence>
<evidence type="ECO:0000256" key="13">
    <source>
        <dbReference type="ARBA" id="ARBA00022588"/>
    </source>
</evidence>
<keyword evidence="16" id="KW-0493">Microtubule</keyword>
<dbReference type="SMART" id="SM01052">
    <property type="entry name" value="CAP_GLY"/>
    <property type="match status" value="3"/>
</dbReference>
<evidence type="ECO:0000256" key="29">
    <source>
        <dbReference type="ARBA" id="ARBA00031094"/>
    </source>
</evidence>
<evidence type="ECO:0000256" key="2">
    <source>
        <dbReference type="ARBA" id="ARBA00004120"/>
    </source>
</evidence>
<dbReference type="Pfam" id="PF16607">
    <property type="entry name" value="CYLD_phos_site"/>
    <property type="match status" value="1"/>
</dbReference>
<evidence type="ECO:0000256" key="9">
    <source>
        <dbReference type="ARBA" id="ARBA00018699"/>
    </source>
</evidence>
<dbReference type="Gene3D" id="2.30.30.190">
    <property type="entry name" value="CAP Gly-rich-like domain"/>
    <property type="match status" value="3"/>
</dbReference>
<dbReference type="FunFam" id="2.30.30.190:FF:000007">
    <property type="entry name" value="Putative ubiquitin carboxyl-terminal hydrolase CYLD"/>
    <property type="match status" value="1"/>
</dbReference>
<keyword evidence="12" id="KW-0597">Phosphoprotein</keyword>
<dbReference type="PANTHER" id="PTHR11830">
    <property type="entry name" value="40S RIBOSOMAL PROTEIN S3A"/>
    <property type="match status" value="1"/>
</dbReference>
<evidence type="ECO:0000259" key="33">
    <source>
        <dbReference type="PROSITE" id="PS50235"/>
    </source>
</evidence>
<dbReference type="SUPFAM" id="SSF54001">
    <property type="entry name" value="Cysteine proteinases"/>
    <property type="match status" value="1"/>
</dbReference>
<accession>A0A8U0UES0</accession>
<dbReference type="Gene3D" id="3.90.70.10">
    <property type="entry name" value="Cysteine proteinases"/>
    <property type="match status" value="1"/>
</dbReference>
<evidence type="ECO:0000256" key="23">
    <source>
        <dbReference type="ARBA" id="ARBA00022843"/>
    </source>
</evidence>
<keyword evidence="25" id="KW-0472">Membrane</keyword>
<dbReference type="PROSITE" id="PS50245">
    <property type="entry name" value="CAP_GLY_2"/>
    <property type="match status" value="2"/>
</dbReference>
<keyword evidence="27" id="KW-0966">Cell projection</keyword>
<dbReference type="InterPro" id="IPR036859">
    <property type="entry name" value="CAP-Gly_dom_sf"/>
</dbReference>
<dbReference type="InterPro" id="IPR028889">
    <property type="entry name" value="USP"/>
</dbReference>
<dbReference type="SUPFAM" id="SSF74924">
    <property type="entry name" value="Cap-Gly domain"/>
    <property type="match status" value="3"/>
</dbReference>
<comment type="subunit">
    <text evidence="31">Interacts (via CAP-Gly domain) with IKBKG/NEMO (via proline-rich C-terminal region). Interacts with TRAF2 and TRIP. Interacts with PLK1, DVL1, DVL3, MAVS, TBK1, IKKE and RIGI. Interacts (via CAP-Gly domain) with microtubules. Interacts with HDAC6 and BCL3. Interacts with MAP3K7. Identified in a complex with TRAF6 and SQSTM1. Interacts with OPTN and SQSTM1. Interacts with CEP350. Interacts with RNF31; the interaction is indirect and is mediated via SPATA2. Interacts with SPATA2 (via the PUB domain); the interaction is direct and recruits CYLD to the LUBAC complex, thereby regulating TNF-alpha-induced necroptosis.</text>
</comment>
<protein>
    <recommendedName>
        <fullName evidence="9">Ubiquitin carboxyl-terminal hydrolase CYLD</fullName>
        <ecNumber evidence="8">3.4.19.12</ecNumber>
    </recommendedName>
    <alternativeName>
        <fullName evidence="28">Deubiquitinating enzyme CYLD</fullName>
    </alternativeName>
    <alternativeName>
        <fullName evidence="29">Ubiquitin thioesterase CYLD</fullName>
    </alternativeName>
    <alternativeName>
        <fullName evidence="30">Ubiquitin-specific-processing protease CYLD</fullName>
    </alternativeName>
</protein>
<keyword evidence="20" id="KW-0378">Hydrolase</keyword>
<dbReference type="GO" id="GO:0005886">
    <property type="term" value="C:plasma membrane"/>
    <property type="evidence" value="ECO:0007669"/>
    <property type="project" value="UniProtKB-SubCell"/>
</dbReference>
<organism evidence="35 36">
    <name type="scientific">Salvelinus namaycush</name>
    <name type="common">Lake trout</name>
    <name type="synonym">Salmo namaycush</name>
    <dbReference type="NCBI Taxonomy" id="8040"/>
    <lineage>
        <taxon>Eukaryota</taxon>
        <taxon>Metazoa</taxon>
        <taxon>Chordata</taxon>
        <taxon>Craniata</taxon>
        <taxon>Vertebrata</taxon>
        <taxon>Euteleostomi</taxon>
        <taxon>Actinopterygii</taxon>
        <taxon>Neopterygii</taxon>
        <taxon>Teleostei</taxon>
        <taxon>Protacanthopterygii</taxon>
        <taxon>Salmoniformes</taxon>
        <taxon>Salmonidae</taxon>
        <taxon>Salmoninae</taxon>
        <taxon>Salvelinus</taxon>
    </lineage>
</organism>
<keyword evidence="21" id="KW-0788">Thiol protease</keyword>
<dbReference type="GO" id="GO:0005813">
    <property type="term" value="C:centrosome"/>
    <property type="evidence" value="ECO:0007669"/>
    <property type="project" value="UniProtKB-SubCell"/>
</dbReference>
<evidence type="ECO:0000256" key="18">
    <source>
        <dbReference type="ARBA" id="ARBA00022737"/>
    </source>
</evidence>
<evidence type="ECO:0000313" key="36">
    <source>
        <dbReference type="RefSeq" id="XP_038849539.1"/>
    </source>
</evidence>
<feature type="domain" description="CAP-Gly" evidence="34">
    <location>
        <begin position="156"/>
        <end position="194"/>
    </location>
</feature>
<keyword evidence="11" id="KW-0963">Cytoplasm</keyword>